<protein>
    <submittedName>
        <fullName evidence="1">Uncharacterized protein</fullName>
    </submittedName>
</protein>
<feature type="non-terminal residue" evidence="1">
    <location>
        <position position="46"/>
    </location>
</feature>
<reference evidence="1" key="1">
    <citation type="submission" date="2020-05" db="EMBL/GenBank/DDBJ databases">
        <authorList>
            <person name="Chiriac C."/>
            <person name="Salcher M."/>
            <person name="Ghai R."/>
            <person name="Kavagutti S V."/>
        </authorList>
    </citation>
    <scope>NUCLEOTIDE SEQUENCE</scope>
</reference>
<proteinExistence type="predicted"/>
<organism evidence="1">
    <name type="scientific">uncultured Caudovirales phage</name>
    <dbReference type="NCBI Taxonomy" id="2100421"/>
    <lineage>
        <taxon>Viruses</taxon>
        <taxon>Duplodnaviria</taxon>
        <taxon>Heunggongvirae</taxon>
        <taxon>Uroviricota</taxon>
        <taxon>Caudoviricetes</taxon>
        <taxon>Peduoviridae</taxon>
        <taxon>Maltschvirus</taxon>
        <taxon>Maltschvirus maltsch</taxon>
    </lineage>
</organism>
<name>A0A6J5R3G7_9CAUD</name>
<dbReference type="EMBL" id="LR797120">
    <property type="protein sequence ID" value="CAB4188108.1"/>
    <property type="molecule type" value="Genomic_DNA"/>
</dbReference>
<evidence type="ECO:0000313" key="1">
    <source>
        <dbReference type="EMBL" id="CAB4188108.1"/>
    </source>
</evidence>
<accession>A0A6J5R3G7</accession>
<gene>
    <name evidence="1" type="ORF">UFOVP1165_1</name>
</gene>
<sequence length="46" mass="4891">MQQQYPFQPTGASQITVASSVILAVTGVAQQVTIPVVSNNSQTMRL</sequence>